<dbReference type="GO" id="GO:0003700">
    <property type="term" value="F:DNA-binding transcription factor activity"/>
    <property type="evidence" value="ECO:0007669"/>
    <property type="project" value="InterPro"/>
</dbReference>
<dbReference type="SUPFAM" id="SSF53850">
    <property type="entry name" value="Periplasmic binding protein-like II"/>
    <property type="match status" value="1"/>
</dbReference>
<evidence type="ECO:0000259" key="7">
    <source>
        <dbReference type="PROSITE" id="PS50931"/>
    </source>
</evidence>
<dbReference type="InterPro" id="IPR036388">
    <property type="entry name" value="WH-like_DNA-bd_sf"/>
</dbReference>
<dbReference type="FunFam" id="1.10.10.10:FF:000001">
    <property type="entry name" value="LysR family transcriptional regulator"/>
    <property type="match status" value="1"/>
</dbReference>
<dbReference type="AlphaFoldDB" id="A0AA35TG06"/>
<dbReference type="Pfam" id="PF00126">
    <property type="entry name" value="HTH_1"/>
    <property type="match status" value="1"/>
</dbReference>
<dbReference type="PRINTS" id="PR00039">
    <property type="entry name" value="HTHLYSR"/>
</dbReference>
<name>A0AA35TG06_GEOBA</name>
<comment type="caution">
    <text evidence="8">The sequence shown here is derived from an EMBL/GenBank/DDBJ whole genome shotgun (WGS) entry which is preliminary data.</text>
</comment>
<reference evidence="8" key="1">
    <citation type="submission" date="2023-03" db="EMBL/GenBank/DDBJ databases">
        <authorList>
            <person name="Steffen K."/>
            <person name="Cardenas P."/>
        </authorList>
    </citation>
    <scope>NUCLEOTIDE SEQUENCE</scope>
</reference>
<evidence type="ECO:0000256" key="3">
    <source>
        <dbReference type="ARBA" id="ARBA00023125"/>
    </source>
</evidence>
<dbReference type="GO" id="GO:0032993">
    <property type="term" value="C:protein-DNA complex"/>
    <property type="evidence" value="ECO:0007669"/>
    <property type="project" value="TreeGrafter"/>
</dbReference>
<evidence type="ECO:0000313" key="9">
    <source>
        <dbReference type="Proteomes" id="UP001174909"/>
    </source>
</evidence>
<dbReference type="InterPro" id="IPR000847">
    <property type="entry name" value="LysR_HTH_N"/>
</dbReference>
<keyword evidence="3" id="KW-0238">DNA-binding</keyword>
<keyword evidence="4" id="KW-0010">Activator</keyword>
<feature type="region of interest" description="Disordered" evidence="6">
    <location>
        <begin position="299"/>
        <end position="321"/>
    </location>
</feature>
<dbReference type="Gene3D" id="3.40.190.10">
    <property type="entry name" value="Periplasmic binding protein-like II"/>
    <property type="match status" value="2"/>
</dbReference>
<gene>
    <name evidence="8" type="ORF">GBAR_LOCUS25943</name>
</gene>
<accession>A0AA35TG06</accession>
<dbReference type="GO" id="GO:0003677">
    <property type="term" value="F:DNA binding"/>
    <property type="evidence" value="ECO:0007669"/>
    <property type="project" value="UniProtKB-KW"/>
</dbReference>
<keyword evidence="5" id="KW-0804">Transcription</keyword>
<comment type="similarity">
    <text evidence="1">Belongs to the LysR transcriptional regulatory family.</text>
</comment>
<sequence length="321" mass="34858">VNLRDLQYLVAVADERHFGRAADACHVSQPTLSGQIRKLEERLGVPVFERTSRSVSTTPAGEDIIECARRVMAEVERIEAIADARRDPLAAPLRLGVIPTLSPYLMPLLLRPLRERYPTLKLVLTEEVTDSLLRRLKSHEIDAALLATAPGDPALAETALFDEPFWIAHTLDDPLYEIEEIDLEALRGRELLLLADGHCLSDQVSDLCGRPETNGEFADFRASSLETLLQLVGAGFGCTLVPALAIGGPWMTDLGVVARPLDLPGASRRVRLVHRRSFPNLHVLDALREVVLGRLPNTVRKAPGAGGGKPLPPGTTAPAGA</sequence>
<evidence type="ECO:0000256" key="4">
    <source>
        <dbReference type="ARBA" id="ARBA00023159"/>
    </source>
</evidence>
<keyword evidence="9" id="KW-1185">Reference proteome</keyword>
<dbReference type="InterPro" id="IPR005119">
    <property type="entry name" value="LysR_subst-bd"/>
</dbReference>
<evidence type="ECO:0000256" key="1">
    <source>
        <dbReference type="ARBA" id="ARBA00009437"/>
    </source>
</evidence>
<organism evidence="8 9">
    <name type="scientific">Geodia barretti</name>
    <name type="common">Barrett's horny sponge</name>
    <dbReference type="NCBI Taxonomy" id="519541"/>
    <lineage>
        <taxon>Eukaryota</taxon>
        <taxon>Metazoa</taxon>
        <taxon>Porifera</taxon>
        <taxon>Demospongiae</taxon>
        <taxon>Heteroscleromorpha</taxon>
        <taxon>Tetractinellida</taxon>
        <taxon>Astrophorina</taxon>
        <taxon>Geodiidae</taxon>
        <taxon>Geodia</taxon>
    </lineage>
</organism>
<dbReference type="PROSITE" id="PS50931">
    <property type="entry name" value="HTH_LYSR"/>
    <property type="match status" value="1"/>
</dbReference>
<feature type="domain" description="HTH lysR-type" evidence="7">
    <location>
        <begin position="1"/>
        <end position="58"/>
    </location>
</feature>
<dbReference type="Pfam" id="PF03466">
    <property type="entry name" value="LysR_substrate"/>
    <property type="match status" value="1"/>
</dbReference>
<evidence type="ECO:0000313" key="8">
    <source>
        <dbReference type="EMBL" id="CAI8046923.1"/>
    </source>
</evidence>
<dbReference type="SUPFAM" id="SSF46785">
    <property type="entry name" value="Winged helix' DNA-binding domain"/>
    <property type="match status" value="1"/>
</dbReference>
<keyword evidence="2" id="KW-0805">Transcription regulation</keyword>
<evidence type="ECO:0000256" key="6">
    <source>
        <dbReference type="SAM" id="MobiDB-lite"/>
    </source>
</evidence>
<dbReference type="PANTHER" id="PTHR30346">
    <property type="entry name" value="TRANSCRIPTIONAL DUAL REGULATOR HCAR-RELATED"/>
    <property type="match status" value="1"/>
</dbReference>
<feature type="non-terminal residue" evidence="8">
    <location>
        <position position="1"/>
    </location>
</feature>
<dbReference type="PANTHER" id="PTHR30346:SF26">
    <property type="entry name" value="HYDROGEN PEROXIDE-INDUCIBLE GENES ACTIVATOR"/>
    <property type="match status" value="1"/>
</dbReference>
<evidence type="ECO:0000256" key="5">
    <source>
        <dbReference type="ARBA" id="ARBA00023163"/>
    </source>
</evidence>
<proteinExistence type="inferred from homology"/>
<dbReference type="Proteomes" id="UP001174909">
    <property type="component" value="Unassembled WGS sequence"/>
</dbReference>
<dbReference type="InterPro" id="IPR036390">
    <property type="entry name" value="WH_DNA-bd_sf"/>
</dbReference>
<protein>
    <submittedName>
        <fullName evidence="8">Hydrogen peroxide-inducible genes activator</fullName>
    </submittedName>
</protein>
<dbReference type="EMBL" id="CASHTH010003596">
    <property type="protein sequence ID" value="CAI8046923.1"/>
    <property type="molecule type" value="Genomic_DNA"/>
</dbReference>
<dbReference type="CDD" id="cd08411">
    <property type="entry name" value="PBP2_OxyR"/>
    <property type="match status" value="1"/>
</dbReference>
<evidence type="ECO:0000256" key="2">
    <source>
        <dbReference type="ARBA" id="ARBA00023015"/>
    </source>
</evidence>
<dbReference type="Gene3D" id="1.10.10.10">
    <property type="entry name" value="Winged helix-like DNA-binding domain superfamily/Winged helix DNA-binding domain"/>
    <property type="match status" value="1"/>
</dbReference>